<evidence type="ECO:0000313" key="2">
    <source>
        <dbReference type="EMBL" id="KGN96387.1"/>
    </source>
</evidence>
<sequence length="71" mass="7942">MSKHTLALIIVTLLLAACIFLVALMGVWFGWFSVLEAFFIACGVAISSLILELIRERKKKKQSSQSEDRQA</sequence>
<keyword evidence="1" id="KW-0472">Membrane</keyword>
<reference evidence="3 5" key="2">
    <citation type="submission" date="2018-06" db="EMBL/GenBank/DDBJ databases">
        <authorList>
            <consortium name="Pathogen Informatics"/>
            <person name="Doyle S."/>
        </authorList>
    </citation>
    <scope>NUCLEOTIDE SEQUENCE [LARGE SCALE GENOMIC DNA]</scope>
    <source>
        <strain evidence="3 5">NCTC12858</strain>
    </source>
</reference>
<evidence type="ECO:0000256" key="1">
    <source>
        <dbReference type="SAM" id="Phobius"/>
    </source>
</evidence>
<dbReference type="Proteomes" id="UP000030136">
    <property type="component" value="Unassembled WGS sequence"/>
</dbReference>
<accession>A0A0A2G1T1</accession>
<dbReference type="KEGG" id="pcre:NCTC12858_01035"/>
<proteinExistence type="predicted"/>
<dbReference type="EMBL" id="JQJC01000005">
    <property type="protein sequence ID" value="KGN96387.1"/>
    <property type="molecule type" value="Genomic_DNA"/>
</dbReference>
<protein>
    <submittedName>
        <fullName evidence="2">Uncharacterized protein</fullName>
    </submittedName>
</protein>
<reference evidence="2 4" key="1">
    <citation type="submission" date="2014-08" db="EMBL/GenBank/DDBJ databases">
        <title>Porphyromonas crevioricanis strain:COT-253_OH1447 Genome sequencing.</title>
        <authorList>
            <person name="Wallis C."/>
            <person name="Deusch O."/>
            <person name="O'Flynn C."/>
            <person name="Davis I."/>
            <person name="Jospin G."/>
            <person name="Darling A.E."/>
            <person name="Coil D.A."/>
            <person name="Alexiev A."/>
            <person name="Horsfall A."/>
            <person name="Kirkwood N."/>
            <person name="Harris S."/>
            <person name="Eisen J.A."/>
        </authorList>
    </citation>
    <scope>NUCLEOTIDE SEQUENCE [LARGE SCALE GENOMIC DNA]</scope>
    <source>
        <strain evidence="4">COT-253 OH1447</strain>
        <strain evidence="2">COT-253_OH1447</strain>
    </source>
</reference>
<keyword evidence="5" id="KW-1185">Reference proteome</keyword>
<keyword evidence="1" id="KW-1133">Transmembrane helix</keyword>
<dbReference type="RefSeq" id="WP_023937429.1">
    <property type="nucleotide sequence ID" value="NZ_FUXH01000008.1"/>
</dbReference>
<gene>
    <name evidence="2" type="ORF">HQ38_01670</name>
    <name evidence="3" type="ORF">NCTC12858_01035</name>
</gene>
<evidence type="ECO:0000313" key="4">
    <source>
        <dbReference type="Proteomes" id="UP000030136"/>
    </source>
</evidence>
<evidence type="ECO:0000313" key="5">
    <source>
        <dbReference type="Proteomes" id="UP000249300"/>
    </source>
</evidence>
<keyword evidence="1" id="KW-0812">Transmembrane</keyword>
<organism evidence="2 4">
    <name type="scientific">Porphyromonas crevioricanis</name>
    <dbReference type="NCBI Taxonomy" id="393921"/>
    <lineage>
        <taxon>Bacteria</taxon>
        <taxon>Pseudomonadati</taxon>
        <taxon>Bacteroidota</taxon>
        <taxon>Bacteroidia</taxon>
        <taxon>Bacteroidales</taxon>
        <taxon>Porphyromonadaceae</taxon>
        <taxon>Porphyromonas</taxon>
    </lineage>
</organism>
<feature type="transmembrane region" description="Helical" evidence="1">
    <location>
        <begin position="7"/>
        <end position="31"/>
    </location>
</feature>
<dbReference type="Proteomes" id="UP000249300">
    <property type="component" value="Chromosome 1"/>
</dbReference>
<name>A0A0A2G1T1_9PORP</name>
<dbReference type="AlphaFoldDB" id="A0A0A2G1T1"/>
<feature type="transmembrane region" description="Helical" evidence="1">
    <location>
        <begin position="37"/>
        <end position="54"/>
    </location>
</feature>
<dbReference type="EMBL" id="LS483447">
    <property type="protein sequence ID" value="SQH73190.1"/>
    <property type="molecule type" value="Genomic_DNA"/>
</dbReference>
<dbReference type="PROSITE" id="PS51257">
    <property type="entry name" value="PROKAR_LIPOPROTEIN"/>
    <property type="match status" value="1"/>
</dbReference>
<evidence type="ECO:0000313" key="3">
    <source>
        <dbReference type="EMBL" id="SQH73190.1"/>
    </source>
</evidence>